<dbReference type="InterPro" id="IPR021256">
    <property type="entry name" value="DUF2808"/>
</dbReference>
<evidence type="ECO:0000313" key="1">
    <source>
        <dbReference type="EMBL" id="GCA71217.1"/>
    </source>
</evidence>
<gene>
    <name evidence="1" type="ORF">MiYa_02756</name>
</gene>
<dbReference type="Proteomes" id="UP000323569">
    <property type="component" value="Unassembled WGS sequence"/>
</dbReference>
<reference evidence="1 2" key="1">
    <citation type="submission" date="2018-09" db="EMBL/GenBank/DDBJ databases">
        <title>Evolutionary history of phycoerythrin pigmentation in the water bloom-forming cyanobacterium Microcystis aeruginosa.</title>
        <authorList>
            <person name="Tanabe Y."/>
            <person name="Tanabe Y."/>
            <person name="Yamaguchi H."/>
        </authorList>
    </citation>
    <scope>NUCLEOTIDE SEQUENCE [LARGE SCALE GENOMIC DNA]</scope>
    <source>
        <strain evidence="1 2">NIES-2519</strain>
    </source>
</reference>
<sequence>MGLSEFAIIPLDNQYFIAAFTLKIPFLPLKQTESLSKLALMSILAFDASVSLAGQFPDGSIFFERSPTLVNFSATFQSVRTWGVKYYLTIALPPSLGAPLGKVTIQQQPNIQTIAFLGDQTFAFLGDRNQRGEKLTLKSTTFNPNTQTITVIFDPPVPPGNTVSIGLKPVRNPDYGGVYQFGITAYPPGENSPGLYLGVGRLAIYEAGDRW</sequence>
<organism evidence="1 2">
    <name type="scientific">Microcystis aeruginosa NIES-2519</name>
    <dbReference type="NCBI Taxonomy" id="2303981"/>
    <lineage>
        <taxon>Bacteria</taxon>
        <taxon>Bacillati</taxon>
        <taxon>Cyanobacteriota</taxon>
        <taxon>Cyanophyceae</taxon>
        <taxon>Oscillatoriophycideae</taxon>
        <taxon>Chroococcales</taxon>
        <taxon>Microcystaceae</taxon>
        <taxon>Microcystis</taxon>
    </lineage>
</organism>
<evidence type="ECO:0000313" key="2">
    <source>
        <dbReference type="Proteomes" id="UP000323569"/>
    </source>
</evidence>
<dbReference type="EMBL" id="BHVO01000048">
    <property type="protein sequence ID" value="GCA71217.1"/>
    <property type="molecule type" value="Genomic_DNA"/>
</dbReference>
<proteinExistence type="predicted"/>
<comment type="caution">
    <text evidence="1">The sequence shown here is derived from an EMBL/GenBank/DDBJ whole genome shotgun (WGS) entry which is preliminary data.</text>
</comment>
<protein>
    <recommendedName>
        <fullName evidence="3">DUF2808 domain-containing protein</fullName>
    </recommendedName>
</protein>
<dbReference type="Pfam" id="PF10989">
    <property type="entry name" value="DUF2808"/>
    <property type="match status" value="1"/>
</dbReference>
<accession>A0A5A5RDF6</accession>
<dbReference type="AlphaFoldDB" id="A0A5A5RDF6"/>
<evidence type="ECO:0008006" key="3">
    <source>
        <dbReference type="Google" id="ProtNLM"/>
    </source>
</evidence>
<name>A0A5A5RDF6_MICAE</name>